<dbReference type="AlphaFoldDB" id="A0A256GAF6"/>
<accession>A0A256GAF6</accession>
<organism evidence="2 3">
    <name type="scientific">Brucella pseudogrignonensis</name>
    <dbReference type="NCBI Taxonomy" id="419475"/>
    <lineage>
        <taxon>Bacteria</taxon>
        <taxon>Pseudomonadati</taxon>
        <taxon>Pseudomonadota</taxon>
        <taxon>Alphaproteobacteria</taxon>
        <taxon>Hyphomicrobiales</taxon>
        <taxon>Brucellaceae</taxon>
        <taxon>Brucella/Ochrobactrum group</taxon>
        <taxon>Brucella</taxon>
    </lineage>
</organism>
<reference evidence="2 3" key="1">
    <citation type="submission" date="2017-07" db="EMBL/GenBank/DDBJ databases">
        <title>Phylogenetic study on the rhizospheric bacterium Ochrobactrum sp. A44.</title>
        <authorList>
            <person name="Krzyzanowska D.M."/>
            <person name="Ossowicki A."/>
            <person name="Rajewska M."/>
            <person name="Maciag T."/>
            <person name="Kaczynski Z."/>
            <person name="Czerwicka M."/>
            <person name="Jafra S."/>
        </authorList>
    </citation>
    <scope>NUCLEOTIDE SEQUENCE [LARGE SCALE GENOMIC DNA]</scope>
    <source>
        <strain evidence="2 3">CCUG 30717</strain>
    </source>
</reference>
<proteinExistence type="predicted"/>
<gene>
    <name evidence="2" type="ORF">CEV34_3216</name>
</gene>
<keyword evidence="3" id="KW-1185">Reference proteome</keyword>
<dbReference type="Proteomes" id="UP000216188">
    <property type="component" value="Unassembled WGS sequence"/>
</dbReference>
<feature type="region of interest" description="Disordered" evidence="1">
    <location>
        <begin position="29"/>
        <end position="54"/>
    </location>
</feature>
<evidence type="ECO:0000313" key="3">
    <source>
        <dbReference type="Proteomes" id="UP000216188"/>
    </source>
</evidence>
<name>A0A256GAF6_9HYPH</name>
<evidence type="ECO:0000313" key="2">
    <source>
        <dbReference type="EMBL" id="OYR24094.1"/>
    </source>
</evidence>
<protein>
    <submittedName>
        <fullName evidence="2">Uncharacterized protein</fullName>
    </submittedName>
</protein>
<dbReference type="EMBL" id="NNRM01000036">
    <property type="protein sequence ID" value="OYR24094.1"/>
    <property type="molecule type" value="Genomic_DNA"/>
</dbReference>
<sequence>MCHDGSPNKIGSDPIVDASIGIIRGASEMQRPLTTTDTAQAGEDLIYSPGNKWA</sequence>
<comment type="caution">
    <text evidence="2">The sequence shown here is derived from an EMBL/GenBank/DDBJ whole genome shotgun (WGS) entry which is preliminary data.</text>
</comment>
<evidence type="ECO:0000256" key="1">
    <source>
        <dbReference type="SAM" id="MobiDB-lite"/>
    </source>
</evidence>